<organism evidence="2 3">
    <name type="scientific">Lactococcus lactis subsp. lactis</name>
    <name type="common">Streptococcus lactis</name>
    <dbReference type="NCBI Taxonomy" id="1360"/>
    <lineage>
        <taxon>Bacteria</taxon>
        <taxon>Bacillati</taxon>
        <taxon>Bacillota</taxon>
        <taxon>Bacilli</taxon>
        <taxon>Lactobacillales</taxon>
        <taxon>Streptococcaceae</taxon>
        <taxon>Lactococcus</taxon>
    </lineage>
</organism>
<dbReference type="Gene3D" id="3.30.160.660">
    <property type="match status" value="1"/>
</dbReference>
<evidence type="ECO:0000313" key="3">
    <source>
        <dbReference type="Proteomes" id="UP000053058"/>
    </source>
</evidence>
<dbReference type="Proteomes" id="UP000053058">
    <property type="component" value="Unassembled WGS sequence"/>
</dbReference>
<evidence type="ECO:0000259" key="1">
    <source>
        <dbReference type="Pfam" id="PF02624"/>
    </source>
</evidence>
<dbReference type="PATRIC" id="fig|1360.103.peg.1565"/>
<dbReference type="RefSeq" id="WP_058219684.1">
    <property type="nucleotide sequence ID" value="NZ_CP159484.1"/>
</dbReference>
<dbReference type="Gene3D" id="3.30.1330.230">
    <property type="match status" value="1"/>
</dbReference>
<accession>A0A0V8C7U1</accession>
<gene>
    <name evidence="2" type="ORF">KF282_1524</name>
</gene>
<name>A0A0V8C7U1_LACLL</name>
<evidence type="ECO:0000313" key="2">
    <source>
        <dbReference type="EMBL" id="KSU04390.1"/>
    </source>
</evidence>
<dbReference type="Pfam" id="PF02624">
    <property type="entry name" value="YcaO"/>
    <property type="match status" value="1"/>
</dbReference>
<comment type="caution">
    <text evidence="2">The sequence shown here is derived from an EMBL/GenBank/DDBJ whole genome shotgun (WGS) entry which is preliminary data.</text>
</comment>
<feature type="domain" description="YcaO" evidence="1">
    <location>
        <begin position="98"/>
        <end position="232"/>
    </location>
</feature>
<dbReference type="EMBL" id="LKLN01000065">
    <property type="protein sequence ID" value="KSU04390.1"/>
    <property type="molecule type" value="Genomic_DNA"/>
</dbReference>
<protein>
    <recommendedName>
        <fullName evidence="1">YcaO domain-containing protein</fullName>
    </recommendedName>
</protein>
<sequence>MKGFLLNDARIFSQKGLFLNHHFNNYMVREDKQYVKSYEVGFNARASNLKKVFGEFFEREVLINSNDSQNSETVVNYLSENNSKYLAKGIFISKDRFVDSNGMASHTNSKEVIKTAFFEFFERQSFLTNFLSQTAVPRLLFDNEESLIIADNYLKNYVDKINYYDVSLDRSLHVVLCIGYGSKKCIGLGTSTQIKEAIKKSQIEALQYFAQDISKFNSKDMLDSLSQDENDFYHEKFDQLSVEDFIKNYSYLLHNNLISKQVMDQENSFVLPDFLEKIKKDFNINPVIAMFESDQIIPHLKIVKIYDENWFPHMNPNLYNKEVYKFVSKSINKDLLTSIKYIPFP</sequence>
<dbReference type="AlphaFoldDB" id="A0A0V8C7U1"/>
<reference evidence="3" key="1">
    <citation type="submission" date="2015-10" db="EMBL/GenBank/DDBJ databases">
        <title>Draft Genome Sequences of 11 Lactococcus lactis subspecies cremoris strains.</title>
        <authorList>
            <person name="Wels M."/>
            <person name="Backus L."/>
            <person name="Boekhorst J."/>
            <person name="Dijkstra A."/>
            <person name="Beerthuizen M."/>
            <person name="Kelly W."/>
            <person name="Siezen R."/>
            <person name="Bachmann H."/>
            <person name="Van Hijum S."/>
        </authorList>
    </citation>
    <scope>NUCLEOTIDE SEQUENCE [LARGE SCALE GENOMIC DNA]</scope>
    <source>
        <strain evidence="3">KF282</strain>
    </source>
</reference>
<proteinExistence type="predicted"/>
<dbReference type="InterPro" id="IPR003776">
    <property type="entry name" value="YcaO-like_dom"/>
</dbReference>